<accession>A0A165WXQ1</accession>
<dbReference type="Pfam" id="PF18718">
    <property type="entry name" value="CxC5"/>
    <property type="match status" value="1"/>
</dbReference>
<evidence type="ECO:0000313" key="3">
    <source>
        <dbReference type="EMBL" id="KZP08012.1"/>
    </source>
</evidence>
<dbReference type="AlphaFoldDB" id="A0A165WXQ1"/>
<keyword evidence="4" id="KW-1185">Reference proteome</keyword>
<feature type="domain" description="CxC5 like cysteine cluster associated with KDZ" evidence="1">
    <location>
        <begin position="86"/>
        <end position="181"/>
    </location>
</feature>
<name>A0A165WXQ1_9AGAM</name>
<dbReference type="Proteomes" id="UP000076532">
    <property type="component" value="Unassembled WGS sequence"/>
</dbReference>
<gene>
    <name evidence="3" type="ORF">FIBSPDRAFT_914358</name>
</gene>
<evidence type="ECO:0000313" key="4">
    <source>
        <dbReference type="Proteomes" id="UP000076532"/>
    </source>
</evidence>
<dbReference type="EMBL" id="KV417733">
    <property type="protein sequence ID" value="KZP08012.1"/>
    <property type="molecule type" value="Genomic_DNA"/>
</dbReference>
<evidence type="ECO:0000259" key="2">
    <source>
        <dbReference type="Pfam" id="PF18721"/>
    </source>
</evidence>
<protein>
    <recommendedName>
        <fullName evidence="5">CxC6 like cysteine cluster associated with KDZ domain-containing protein</fullName>
    </recommendedName>
</protein>
<organism evidence="3 4">
    <name type="scientific">Athelia psychrophila</name>
    <dbReference type="NCBI Taxonomy" id="1759441"/>
    <lineage>
        <taxon>Eukaryota</taxon>
        <taxon>Fungi</taxon>
        <taxon>Dikarya</taxon>
        <taxon>Basidiomycota</taxon>
        <taxon>Agaricomycotina</taxon>
        <taxon>Agaricomycetes</taxon>
        <taxon>Agaricomycetidae</taxon>
        <taxon>Atheliales</taxon>
        <taxon>Atheliaceae</taxon>
        <taxon>Athelia</taxon>
    </lineage>
</organism>
<sequence length="591" mass="67511">MDLDLDLAQSHNTELSVRQLSLFSSIITCLREHISWHQDHMAVENAPWVLPLPVANFCADVLAVRSDTIKDAWEALRDTLWRIAQALSKPESYEVTLFSKDLGPIPAWSQSSHCRSCSARYYADYYVHQHATKRTYYFGLVLQVIETSKHRYVERALCERFTHSMATAWVSATNNARMYNLEAEDRVMLLSRVWDHSLDLSAETVWDSFFLNGLLLDFKDRNDTLELEHDAQNHAARLRPAIQARNERMVGPGQELWNHACELCCASREKLDGHIQMLRAVVTDGVTLGHPCCGVHDCKEPLRSQRNRHCEAHRYKDSECAVVGCANDASPMHTTCAEPDHRGLEARGVEAHTAMFQLRRRLERLKVYHPEDDSSPLDVQDAGEALAEGEVVEIEANGHPDKPESGNRRIRARFGRRRTHNEQLCVATCGVILGRATMYGSEGVNGVRLFHRILFPTKTSLPGVIFYDNNCHMKALVDSLGDTYFDDCALPVDVFHMKTKHKESDDDCSRLCNPALFADLMVGDKWRFNSSAAEITNAWFGGFQSMVREMRVDRYNFFLDEMIIRRNRTTVRDLARRHAHPYQIPRVDLLA</sequence>
<dbReference type="OrthoDB" id="2501483at2759"/>
<dbReference type="STRING" id="436010.A0A165WXQ1"/>
<dbReference type="InterPro" id="IPR041539">
    <property type="entry name" value="CxC5"/>
</dbReference>
<reference evidence="3 4" key="1">
    <citation type="journal article" date="2016" name="Mol. Biol. Evol.">
        <title>Comparative Genomics of Early-Diverging Mushroom-Forming Fungi Provides Insights into the Origins of Lignocellulose Decay Capabilities.</title>
        <authorList>
            <person name="Nagy L.G."/>
            <person name="Riley R."/>
            <person name="Tritt A."/>
            <person name="Adam C."/>
            <person name="Daum C."/>
            <person name="Floudas D."/>
            <person name="Sun H."/>
            <person name="Yadav J.S."/>
            <person name="Pangilinan J."/>
            <person name="Larsson K.H."/>
            <person name="Matsuura K."/>
            <person name="Barry K."/>
            <person name="Labutti K."/>
            <person name="Kuo R."/>
            <person name="Ohm R.A."/>
            <person name="Bhattacharya S.S."/>
            <person name="Shirouzu T."/>
            <person name="Yoshinaga Y."/>
            <person name="Martin F.M."/>
            <person name="Grigoriev I.V."/>
            <person name="Hibbett D.S."/>
        </authorList>
    </citation>
    <scope>NUCLEOTIDE SEQUENCE [LARGE SCALE GENOMIC DNA]</scope>
    <source>
        <strain evidence="3 4">CBS 109695</strain>
    </source>
</reference>
<evidence type="ECO:0000259" key="1">
    <source>
        <dbReference type="Pfam" id="PF18718"/>
    </source>
</evidence>
<evidence type="ECO:0008006" key="5">
    <source>
        <dbReference type="Google" id="ProtNLM"/>
    </source>
</evidence>
<proteinExistence type="predicted"/>
<feature type="domain" description="CxC6 like cysteine cluster associated with KDZ" evidence="2">
    <location>
        <begin position="282"/>
        <end position="346"/>
    </location>
</feature>
<dbReference type="Pfam" id="PF18721">
    <property type="entry name" value="CxC6"/>
    <property type="match status" value="1"/>
</dbReference>
<dbReference type="InterPro" id="IPR040898">
    <property type="entry name" value="CxC6"/>
</dbReference>